<feature type="binding site" evidence="10">
    <location>
        <position position="77"/>
    </location>
    <ligand>
        <name>pyridoxal 5'-phosphate</name>
        <dbReference type="ChEBI" id="CHEBI:597326"/>
    </ligand>
</feature>
<organism evidence="14">
    <name type="scientific">Paulinella micropora</name>
    <dbReference type="NCBI Taxonomy" id="1928728"/>
    <lineage>
        <taxon>Eukaryota</taxon>
        <taxon>Sar</taxon>
        <taxon>Rhizaria</taxon>
        <taxon>Cercozoa</taxon>
        <taxon>Imbricatea</taxon>
        <taxon>Silicofilosea</taxon>
        <taxon>Euglyphida</taxon>
        <taxon>Paulinellidae</taxon>
        <taxon>Paulinella</taxon>
    </lineage>
</organism>
<evidence type="ECO:0000256" key="5">
    <source>
        <dbReference type="ARBA" id="ARBA00022605"/>
    </source>
</evidence>
<dbReference type="Pfam" id="PF00291">
    <property type="entry name" value="PALP"/>
    <property type="match status" value="1"/>
</dbReference>
<dbReference type="EC" id="2.5.1.47" evidence="4 12"/>
<protein>
    <recommendedName>
        <fullName evidence="4 12">Cysteine synthase</fullName>
        <ecNumber evidence="4 12">2.5.1.47</ecNumber>
    </recommendedName>
</protein>
<evidence type="ECO:0000256" key="9">
    <source>
        <dbReference type="ARBA" id="ARBA00047931"/>
    </source>
</evidence>
<feature type="domain" description="Tryptophan synthase beta chain-like PALP" evidence="13">
    <location>
        <begin position="10"/>
        <end position="295"/>
    </location>
</feature>
<feature type="binding site" evidence="10">
    <location>
        <position position="269"/>
    </location>
    <ligand>
        <name>pyridoxal 5'-phosphate</name>
        <dbReference type="ChEBI" id="CHEBI:597326"/>
    </ligand>
</feature>
<sequence>MPIASDINALTGRTPLVRLNYLPTTEQCVAHILAKPESFNPTASIKDRIAISMIKAAESCGAIIPGQTTLIEPTSGNTGIALAMVAASRGYQLILTMPDNMSMERRAMFRAYGAKLQLTPRADGIDGAIDLAYQLVEILPRGYILQQFTNPSNPEIHAITTAEEIWSDTNGQIDCFVCGIGTGGTLTGCARILKARNPDIRIIAVEPASSPVISGGKLGDHEIQGIGAGFIPPVLDQTLIDEIVLVSDREAMVMGRRLSYEEGLLSGISSGATIAAAIQIGRRPEMKGKIIVVVLASFGERYLSSIMLNGYHTSISYPYEN</sequence>
<evidence type="ECO:0000256" key="10">
    <source>
        <dbReference type="PIRSR" id="PIRSR605856-50"/>
    </source>
</evidence>
<feature type="modified residue" description="N6-(pyridoxal phosphate)lysine" evidence="11">
    <location>
        <position position="46"/>
    </location>
</feature>
<evidence type="ECO:0000256" key="11">
    <source>
        <dbReference type="PIRSR" id="PIRSR605856-51"/>
    </source>
</evidence>
<dbReference type="PANTHER" id="PTHR10314">
    <property type="entry name" value="CYSTATHIONINE BETA-SYNTHASE"/>
    <property type="match status" value="1"/>
</dbReference>
<dbReference type="EMBL" id="KX897545">
    <property type="protein sequence ID" value="APP88080.1"/>
    <property type="molecule type" value="Genomic_DNA"/>
</dbReference>
<dbReference type="FunFam" id="3.40.50.1100:FF:000067">
    <property type="entry name" value="Cysteine synthase"/>
    <property type="match status" value="1"/>
</dbReference>
<comment type="similarity">
    <text evidence="3 12">Belongs to the cysteine synthase/cystathionine beta-synthase family.</text>
</comment>
<keyword evidence="6 12" id="KW-0808">Transferase</keyword>
<feature type="binding site" evidence="10">
    <location>
        <begin position="181"/>
        <end position="185"/>
    </location>
    <ligand>
        <name>pyridoxal 5'-phosphate</name>
        <dbReference type="ChEBI" id="CHEBI:597326"/>
    </ligand>
</feature>
<keyword evidence="8 12" id="KW-0198">Cysteine biosynthesis</keyword>
<keyword evidence="7 10" id="KW-0663">Pyridoxal phosphate</keyword>
<dbReference type="NCBIfam" id="TIGR01136">
    <property type="entry name" value="cysKM"/>
    <property type="match status" value="1"/>
</dbReference>
<evidence type="ECO:0000256" key="2">
    <source>
        <dbReference type="ARBA" id="ARBA00004962"/>
    </source>
</evidence>
<dbReference type="CDD" id="cd01561">
    <property type="entry name" value="CBS_like"/>
    <property type="match status" value="1"/>
</dbReference>
<dbReference type="AlphaFoldDB" id="A0A1L5YBL0"/>
<dbReference type="Gene3D" id="3.40.50.1100">
    <property type="match status" value="2"/>
</dbReference>
<accession>A0A1L5YBL0</accession>
<evidence type="ECO:0000256" key="3">
    <source>
        <dbReference type="ARBA" id="ARBA00007103"/>
    </source>
</evidence>
<proteinExistence type="inferred from homology"/>
<dbReference type="GO" id="GO:0004124">
    <property type="term" value="F:cysteine synthase activity"/>
    <property type="evidence" value="ECO:0007669"/>
    <property type="project" value="UniProtKB-UniRule"/>
</dbReference>
<comment type="cofactor">
    <cofactor evidence="1 10 12">
        <name>pyridoxal 5'-phosphate</name>
        <dbReference type="ChEBI" id="CHEBI:597326"/>
    </cofactor>
</comment>
<dbReference type="SUPFAM" id="SSF53686">
    <property type="entry name" value="Tryptophan synthase beta subunit-like PLP-dependent enzymes"/>
    <property type="match status" value="1"/>
</dbReference>
<name>A0A1L5YBL0_9EUKA</name>
<dbReference type="InterPro" id="IPR005856">
    <property type="entry name" value="Cys_synth"/>
</dbReference>
<evidence type="ECO:0000256" key="12">
    <source>
        <dbReference type="RuleBase" id="RU003985"/>
    </source>
</evidence>
<evidence type="ECO:0000313" key="14">
    <source>
        <dbReference type="EMBL" id="APP88080.1"/>
    </source>
</evidence>
<dbReference type="GO" id="GO:0006535">
    <property type="term" value="P:cysteine biosynthetic process from serine"/>
    <property type="evidence" value="ECO:0007669"/>
    <property type="project" value="UniProtKB-UniRule"/>
</dbReference>
<geneLocation type="plastid" evidence="14"/>
<comment type="pathway">
    <text evidence="2">Amino-acid biosynthesis; L-cysteine biosynthesis; L-cysteine from L-serine: step 2/2.</text>
</comment>
<keyword evidence="5 12" id="KW-0028">Amino-acid biosynthesis</keyword>
<evidence type="ECO:0000256" key="1">
    <source>
        <dbReference type="ARBA" id="ARBA00001933"/>
    </source>
</evidence>
<dbReference type="InterPro" id="IPR050214">
    <property type="entry name" value="Cys_Synth/Cystath_Beta-Synth"/>
</dbReference>
<evidence type="ECO:0000256" key="7">
    <source>
        <dbReference type="ARBA" id="ARBA00022898"/>
    </source>
</evidence>
<evidence type="ECO:0000259" key="13">
    <source>
        <dbReference type="Pfam" id="PF00291"/>
    </source>
</evidence>
<dbReference type="InterPro" id="IPR036052">
    <property type="entry name" value="TrpB-like_PALP_sf"/>
</dbReference>
<dbReference type="PROSITE" id="PS00901">
    <property type="entry name" value="CYS_SYNTHASE"/>
    <property type="match status" value="1"/>
</dbReference>
<dbReference type="InterPro" id="IPR005859">
    <property type="entry name" value="CysK"/>
</dbReference>
<dbReference type="InterPro" id="IPR001926">
    <property type="entry name" value="TrpB-like_PALP"/>
</dbReference>
<evidence type="ECO:0000256" key="4">
    <source>
        <dbReference type="ARBA" id="ARBA00012681"/>
    </source>
</evidence>
<dbReference type="GO" id="GO:0005737">
    <property type="term" value="C:cytoplasm"/>
    <property type="evidence" value="ECO:0007669"/>
    <property type="project" value="UniProtKB-ARBA"/>
</dbReference>
<reference evidence="14" key="1">
    <citation type="journal article" date="2017" name="Protist">
        <title>Diversity of the Photosynthetic Paulinella Species, with the Description of Paulinella micropora sp. nov. and the Chromatophore Genome Sequence for strain KR01.</title>
        <authorList>
            <person name="Lhee D."/>
            <person name="Yang E.C."/>
            <person name="Kim J.I."/>
            <person name="Nakayama T."/>
            <person name="Zuccarello G."/>
            <person name="Andersen R.A."/>
            <person name="Yoon H.S."/>
        </authorList>
    </citation>
    <scope>NUCLEOTIDE SEQUENCE</scope>
    <source>
        <strain evidence="14">KR01</strain>
    </source>
</reference>
<dbReference type="InterPro" id="IPR001216">
    <property type="entry name" value="P-phosphate_BS"/>
</dbReference>
<gene>
    <name evidence="14" type="primary">cysM</name>
    <name evidence="14" type="ORF">PCKR_292</name>
</gene>
<comment type="catalytic activity">
    <reaction evidence="9 12">
        <text>O-acetyl-L-serine + hydrogen sulfide = L-cysteine + acetate</text>
        <dbReference type="Rhea" id="RHEA:14829"/>
        <dbReference type="ChEBI" id="CHEBI:29919"/>
        <dbReference type="ChEBI" id="CHEBI:30089"/>
        <dbReference type="ChEBI" id="CHEBI:35235"/>
        <dbReference type="ChEBI" id="CHEBI:58340"/>
        <dbReference type="EC" id="2.5.1.47"/>
    </reaction>
</comment>
<dbReference type="NCBIfam" id="TIGR01139">
    <property type="entry name" value="cysK"/>
    <property type="match status" value="1"/>
</dbReference>
<evidence type="ECO:0000256" key="6">
    <source>
        <dbReference type="ARBA" id="ARBA00022679"/>
    </source>
</evidence>
<evidence type="ECO:0000256" key="8">
    <source>
        <dbReference type="ARBA" id="ARBA00023192"/>
    </source>
</evidence>
<keyword evidence="14" id="KW-0934">Plastid</keyword>